<name>A0A2U7UBY2_9VIRU</name>
<dbReference type="InterPro" id="IPR019270">
    <property type="entry name" value="DUF2283"/>
</dbReference>
<evidence type="ECO:0008006" key="2">
    <source>
        <dbReference type="Google" id="ProtNLM"/>
    </source>
</evidence>
<dbReference type="Pfam" id="PF10049">
    <property type="entry name" value="DUF2283"/>
    <property type="match status" value="1"/>
</dbReference>
<evidence type="ECO:0000313" key="1">
    <source>
        <dbReference type="EMBL" id="AVK75971.1"/>
    </source>
</evidence>
<accession>A0A2U7UBY2</accession>
<dbReference type="KEGG" id="vg:36842684"/>
<protein>
    <recommendedName>
        <fullName evidence="2">DUF2283 domain-containing protein</fullName>
    </recommendedName>
</protein>
<dbReference type="GeneID" id="36842684"/>
<reference evidence="1" key="1">
    <citation type="journal article" date="2018" name="Nat. Commun.">
        <title>Diversity and evolution of the emerging Pandoraviridae family.</title>
        <authorList>
            <person name="Legendre M."/>
            <person name="Fabre E."/>
            <person name="Poirot O."/>
            <person name="Jeudy S."/>
            <person name="Lartigue A."/>
            <person name="Alempic J.M."/>
            <person name="Beucher L."/>
            <person name="Philippe N."/>
            <person name="Bertaux L."/>
            <person name="Christo-Foroux E."/>
            <person name="Labadie K."/>
            <person name="Coute Y."/>
            <person name="Abergel C."/>
            <person name="Claverie J.M."/>
        </authorList>
    </citation>
    <scope>NUCLEOTIDE SEQUENCE [LARGE SCALE GENOMIC DNA]</scope>
    <source>
        <strain evidence="1">Neocaledonia</strain>
    </source>
</reference>
<proteinExistence type="predicted"/>
<dbReference type="EMBL" id="MG011690">
    <property type="protein sequence ID" value="AVK75971.1"/>
    <property type="molecule type" value="Genomic_DNA"/>
</dbReference>
<organism evidence="1">
    <name type="scientific">Pandoravirus neocaledonia</name>
    <dbReference type="NCBI Taxonomy" id="2107708"/>
    <lineage>
        <taxon>Viruses</taxon>
        <taxon>Pandoravirus</taxon>
    </lineage>
</organism>
<dbReference type="Proteomes" id="UP000249287">
    <property type="component" value="Segment"/>
</dbReference>
<gene>
    <name evidence="1" type="ORF">pneo_cds_364</name>
</gene>
<dbReference type="RefSeq" id="YP_009481974.1">
    <property type="nucleotide sequence ID" value="NC_037666.1"/>
</dbReference>
<sequence length="181" mass="20441">MDFGPIWQHFGGAERTPLKEKQVPVMQAAEPQAQPSETKLEKWRDVELRYSGDVDIVVVYMTRAAPGLIAESVPLDYDEADLFMDVDDQNRVVAIEFLDASQIFACHFFDDALTLDDKEPLCMGCSCDVSSDELLLSFVETRRLGQKEHRLETDVIALVDARNRITGIRFTRASEVISKVD</sequence>